<dbReference type="AlphaFoldDB" id="H6LAL6"/>
<evidence type="ECO:0000256" key="4">
    <source>
        <dbReference type="ARBA" id="ARBA00022801"/>
    </source>
</evidence>
<feature type="binding site" evidence="9">
    <location>
        <position position="165"/>
    </location>
    <ligand>
        <name>Zn(2+)</name>
        <dbReference type="ChEBI" id="CHEBI:29105"/>
        <note>catalytic</note>
    </ligand>
</feature>
<dbReference type="eggNOG" id="COG2173">
    <property type="taxonomic scope" value="Bacteria"/>
</dbReference>
<dbReference type="InterPro" id="IPR000755">
    <property type="entry name" value="A_A_dipeptidase"/>
</dbReference>
<keyword evidence="2 9" id="KW-0645">Protease</keyword>
<evidence type="ECO:0000256" key="5">
    <source>
        <dbReference type="ARBA" id="ARBA00022833"/>
    </source>
</evidence>
<dbReference type="STRING" id="984262.SGRA_2881"/>
<accession>H6LAL6</accession>
<feature type="binding site" evidence="9">
    <location>
        <position position="232"/>
    </location>
    <ligand>
        <name>Zn(2+)</name>
        <dbReference type="ChEBI" id="CHEBI:29105"/>
        <note>catalytic</note>
    </ligand>
</feature>
<organism evidence="10 11">
    <name type="scientific">Saprospira grandis (strain Lewin)</name>
    <dbReference type="NCBI Taxonomy" id="984262"/>
    <lineage>
        <taxon>Bacteria</taxon>
        <taxon>Pseudomonadati</taxon>
        <taxon>Bacteroidota</taxon>
        <taxon>Saprospiria</taxon>
        <taxon>Saprospirales</taxon>
        <taxon>Saprospiraceae</taxon>
        <taxon>Saprospira</taxon>
    </lineage>
</organism>
<evidence type="ECO:0000256" key="9">
    <source>
        <dbReference type="HAMAP-Rule" id="MF_01924"/>
    </source>
</evidence>
<comment type="similarity">
    <text evidence="9">Belongs to the peptidase M15D family.</text>
</comment>
<reference evidence="10 11" key="1">
    <citation type="journal article" date="2012" name="Stand. Genomic Sci.">
        <title>Complete genome sequencing and analysis of Saprospira grandis str. Lewin, a predatory marine bacterium.</title>
        <authorList>
            <person name="Saw J.H."/>
            <person name="Yuryev A."/>
            <person name="Kanbe M."/>
            <person name="Hou S."/>
            <person name="Young A.G."/>
            <person name="Aizawa S."/>
            <person name="Alam M."/>
        </authorList>
    </citation>
    <scope>NUCLEOTIDE SEQUENCE [LARGE SCALE GENOMIC DNA]</scope>
    <source>
        <strain evidence="10 11">Lewin</strain>
    </source>
</reference>
<keyword evidence="8" id="KW-0961">Cell wall biogenesis/degradation</keyword>
<evidence type="ECO:0000313" key="10">
    <source>
        <dbReference type="EMBL" id="AFC25609.1"/>
    </source>
</evidence>
<dbReference type="OrthoDB" id="9801430at2"/>
<dbReference type="GO" id="GO:0008237">
    <property type="term" value="F:metallopeptidase activity"/>
    <property type="evidence" value="ECO:0007669"/>
    <property type="project" value="UniProtKB-KW"/>
</dbReference>
<dbReference type="Proteomes" id="UP000007519">
    <property type="component" value="Chromosome"/>
</dbReference>
<comment type="catalytic activity">
    <reaction evidence="1 9">
        <text>D-alanyl-D-alanine + H2O = 2 D-alanine</text>
        <dbReference type="Rhea" id="RHEA:20661"/>
        <dbReference type="ChEBI" id="CHEBI:15377"/>
        <dbReference type="ChEBI" id="CHEBI:57416"/>
        <dbReference type="ChEBI" id="CHEBI:57822"/>
        <dbReference type="EC" id="3.4.13.22"/>
    </reaction>
</comment>
<dbReference type="EMBL" id="CP002831">
    <property type="protein sequence ID" value="AFC25609.1"/>
    <property type="molecule type" value="Genomic_DNA"/>
</dbReference>
<evidence type="ECO:0000313" key="11">
    <source>
        <dbReference type="Proteomes" id="UP000007519"/>
    </source>
</evidence>
<evidence type="ECO:0000256" key="7">
    <source>
        <dbReference type="ARBA" id="ARBA00023049"/>
    </source>
</evidence>
<name>H6LAL6_SAPGL</name>
<dbReference type="HAMAP" id="MF_01924">
    <property type="entry name" value="A_A_dipeptidase"/>
    <property type="match status" value="1"/>
</dbReference>
<dbReference type="GO" id="GO:0008270">
    <property type="term" value="F:zinc ion binding"/>
    <property type="evidence" value="ECO:0007669"/>
    <property type="project" value="UniProtKB-UniRule"/>
</dbReference>
<proteinExistence type="inferred from homology"/>
<dbReference type="SUPFAM" id="SSF55166">
    <property type="entry name" value="Hedgehog/DD-peptidase"/>
    <property type="match status" value="1"/>
</dbReference>
<evidence type="ECO:0000256" key="6">
    <source>
        <dbReference type="ARBA" id="ARBA00022997"/>
    </source>
</evidence>
<dbReference type="GO" id="GO:0071555">
    <property type="term" value="P:cell wall organization"/>
    <property type="evidence" value="ECO:0007669"/>
    <property type="project" value="UniProtKB-KW"/>
</dbReference>
<dbReference type="EC" id="3.4.13.22" evidence="9"/>
<dbReference type="HOGENOM" id="CLU_060744_1_1_10"/>
<dbReference type="KEGG" id="sgn:SGRA_2881"/>
<protein>
    <recommendedName>
        <fullName evidence="9">D-alanyl-D-alanine dipeptidase</fullName>
        <shortName evidence="9">D-Ala-D-Ala dipeptidase</shortName>
        <ecNumber evidence="9">3.4.13.22</ecNumber>
    </recommendedName>
</protein>
<gene>
    <name evidence="10" type="primary">vanX</name>
    <name evidence="10" type="ordered locus">SGRA_2881</name>
</gene>
<sequence length="258" mass="29733">MDKFSPFLLLSLLFLLACQGEVVEEKAEPSSEEKTDSAVSLAPAEDTAFLYAEARRLRQLEIRDSLLSLEDSAWVDLQQLIPQAEYEIRYATSNNFMELQVYDCPGCYSRLAVAKSLMKVQQNLDSIGLSLKFFDCYRPSSAQWALWKKTPDPRYVHPPKQGSMHSRGNALDLSLVDSLGRELDMGTPFDYFGKEAYWSYTQHSEEVNKNRKLLRQQMQAAGFSTIRTEWWHFVYKAQRFPLSNWQWSCPTDSLEPKG</sequence>
<dbReference type="InterPro" id="IPR009045">
    <property type="entry name" value="Zn_M74/Hedgehog-like"/>
</dbReference>
<comment type="function">
    <text evidence="9">Catalyzes hydrolysis of the D-alanyl-D-alanine dipeptide.</text>
</comment>
<evidence type="ECO:0000256" key="2">
    <source>
        <dbReference type="ARBA" id="ARBA00022670"/>
    </source>
</evidence>
<keyword evidence="4 9" id="KW-0378">Hydrolase</keyword>
<dbReference type="GO" id="GO:0006508">
    <property type="term" value="P:proteolysis"/>
    <property type="evidence" value="ECO:0007669"/>
    <property type="project" value="UniProtKB-KW"/>
</dbReference>
<dbReference type="PROSITE" id="PS51257">
    <property type="entry name" value="PROKAR_LIPOPROTEIN"/>
    <property type="match status" value="1"/>
</dbReference>
<keyword evidence="3 9" id="KW-0479">Metal-binding</keyword>
<dbReference type="PANTHER" id="PTHR43126">
    <property type="entry name" value="D-ALANYL-D-ALANINE DIPEPTIDASE"/>
    <property type="match status" value="1"/>
</dbReference>
<dbReference type="PANTHER" id="PTHR43126:SF1">
    <property type="entry name" value="D-ALANYL-D-ALANINE DIPEPTIDASE"/>
    <property type="match status" value="1"/>
</dbReference>
<evidence type="ECO:0000256" key="1">
    <source>
        <dbReference type="ARBA" id="ARBA00001362"/>
    </source>
</evidence>
<feature type="binding site" evidence="9">
    <location>
        <position position="172"/>
    </location>
    <ligand>
        <name>Zn(2+)</name>
        <dbReference type="ChEBI" id="CHEBI:29105"/>
        <note>catalytic</note>
    </ligand>
</feature>
<dbReference type="CDD" id="cd14840">
    <property type="entry name" value="D-Ala-D-Ala_dipeptidase_Aad"/>
    <property type="match status" value="1"/>
</dbReference>
<feature type="site" description="Transition state stabilizer" evidence="9">
    <location>
        <position position="138"/>
    </location>
</feature>
<dbReference type="RefSeq" id="WP_015693212.1">
    <property type="nucleotide sequence ID" value="NC_016940.1"/>
</dbReference>
<dbReference type="Pfam" id="PF01427">
    <property type="entry name" value="Peptidase_M15"/>
    <property type="match status" value="1"/>
</dbReference>
<keyword evidence="6 9" id="KW-0224">Dipeptidase</keyword>
<dbReference type="GO" id="GO:0160237">
    <property type="term" value="F:D-Ala-D-Ala dipeptidase activity"/>
    <property type="evidence" value="ECO:0007669"/>
    <property type="project" value="UniProtKB-EC"/>
</dbReference>
<keyword evidence="7 9" id="KW-0482">Metalloprotease</keyword>
<keyword evidence="5 9" id="KW-0862">Zinc</keyword>
<evidence type="ECO:0000256" key="3">
    <source>
        <dbReference type="ARBA" id="ARBA00022723"/>
    </source>
</evidence>
<dbReference type="Gene3D" id="3.30.1380.10">
    <property type="match status" value="1"/>
</dbReference>
<keyword evidence="11" id="KW-1185">Reference proteome</keyword>
<feature type="active site" description="Proton donor/acceptor" evidence="9">
    <location>
        <position position="229"/>
    </location>
</feature>
<evidence type="ECO:0000256" key="8">
    <source>
        <dbReference type="ARBA" id="ARBA00023316"/>
    </source>
</evidence>
<comment type="cofactor">
    <cofactor evidence="9">
        <name>Zn(2+)</name>
        <dbReference type="ChEBI" id="CHEBI:29105"/>
    </cofactor>
    <text evidence="9">Binds 1 zinc ion per subunit.</text>
</comment>